<dbReference type="CDD" id="cd00761">
    <property type="entry name" value="Glyco_tranf_GTA_type"/>
    <property type="match status" value="1"/>
</dbReference>
<reference evidence="2 3" key="1">
    <citation type="submission" date="2018-11" db="EMBL/GenBank/DDBJ databases">
        <title>Micromonospora sp. PPF5-17, a new actinomycetes isolated from a hot spring soil.</title>
        <authorList>
            <person name="Thawai C."/>
        </authorList>
    </citation>
    <scope>NUCLEOTIDE SEQUENCE [LARGE SCALE GENOMIC DNA]</scope>
    <source>
        <strain evidence="2 3">PPF5-17</strain>
    </source>
</reference>
<protein>
    <submittedName>
        <fullName evidence="2">Glycosyltransferase family 2 protein</fullName>
    </submittedName>
</protein>
<organism evidence="2 3">
    <name type="scientific">Micromonospora solifontis</name>
    <dbReference type="NCBI Taxonomy" id="2487138"/>
    <lineage>
        <taxon>Bacteria</taxon>
        <taxon>Bacillati</taxon>
        <taxon>Actinomycetota</taxon>
        <taxon>Actinomycetes</taxon>
        <taxon>Micromonosporales</taxon>
        <taxon>Micromonosporaceae</taxon>
        <taxon>Micromonospora</taxon>
    </lineage>
</organism>
<dbReference type="Pfam" id="PF00535">
    <property type="entry name" value="Glycos_transf_2"/>
    <property type="match status" value="1"/>
</dbReference>
<name>A0ABX9WGG9_9ACTN</name>
<accession>A0ABX9WGG9</accession>
<evidence type="ECO:0000313" key="3">
    <source>
        <dbReference type="Proteomes" id="UP000280698"/>
    </source>
</evidence>
<proteinExistence type="predicted"/>
<dbReference type="PANTHER" id="PTHR22916">
    <property type="entry name" value="GLYCOSYLTRANSFERASE"/>
    <property type="match status" value="1"/>
</dbReference>
<keyword evidence="3" id="KW-1185">Reference proteome</keyword>
<dbReference type="InterPro" id="IPR001173">
    <property type="entry name" value="Glyco_trans_2-like"/>
</dbReference>
<dbReference type="Gene3D" id="3.90.550.10">
    <property type="entry name" value="Spore Coat Polysaccharide Biosynthesis Protein SpsA, Chain A"/>
    <property type="match status" value="1"/>
</dbReference>
<feature type="domain" description="Glycosyltransferase 2-like" evidence="1">
    <location>
        <begin position="41"/>
        <end position="161"/>
    </location>
</feature>
<evidence type="ECO:0000259" key="1">
    <source>
        <dbReference type="Pfam" id="PF00535"/>
    </source>
</evidence>
<sequence length="354" mass="39083">MPRAACRAPNEVRSIVTNWYGRVGVNPTVPTRTATWHPTVSVVIPTVGKPGLRRAVESVLAQTYPVTEVHVVVNSDDEVPVPDDPRVRLTRYVERRNGNAARMAGVRMSTGDLVAFLDDDDAWHPAKIERQVGDIAQAGLAGSSTWISSTRVTVDFGDTTETWPRAPYDPERSLENNLLRRHRVRRGQAFLPSSTLLFPRSLPGTVPLDEELRLHQDLTWLLQLSRSLPGLVVRQLDDALVRYDAAGAGVSRSISLARELDWAREYLRSATPRDRGDYYLGSVMTYARREAEMGAMVRVFSEGLRVGRPGAPAVGYACGAVAAGLLKAVAAGVREPWRRGTGEATGAEVRRWRR</sequence>
<dbReference type="PANTHER" id="PTHR22916:SF3">
    <property type="entry name" value="UDP-GLCNAC:BETAGAL BETA-1,3-N-ACETYLGLUCOSAMINYLTRANSFERASE-LIKE PROTEIN 1"/>
    <property type="match status" value="1"/>
</dbReference>
<dbReference type="EMBL" id="RJLN01000026">
    <property type="protein sequence ID" value="RNL99057.1"/>
    <property type="molecule type" value="Genomic_DNA"/>
</dbReference>
<dbReference type="SUPFAM" id="SSF53448">
    <property type="entry name" value="Nucleotide-diphospho-sugar transferases"/>
    <property type="match status" value="1"/>
</dbReference>
<evidence type="ECO:0000313" key="2">
    <source>
        <dbReference type="EMBL" id="RNL99057.1"/>
    </source>
</evidence>
<dbReference type="InterPro" id="IPR029044">
    <property type="entry name" value="Nucleotide-diphossugar_trans"/>
</dbReference>
<dbReference type="Proteomes" id="UP000280698">
    <property type="component" value="Unassembled WGS sequence"/>
</dbReference>
<gene>
    <name evidence="2" type="ORF">EFE23_11980</name>
</gene>
<comment type="caution">
    <text evidence="2">The sequence shown here is derived from an EMBL/GenBank/DDBJ whole genome shotgun (WGS) entry which is preliminary data.</text>
</comment>